<evidence type="ECO:0000256" key="11">
    <source>
        <dbReference type="ARBA" id="ARBA00048802"/>
    </source>
</evidence>
<dbReference type="EMBL" id="LR593887">
    <property type="protein sequence ID" value="VTS04110.1"/>
    <property type="molecule type" value="Genomic_DNA"/>
</dbReference>
<evidence type="ECO:0000313" key="17">
    <source>
        <dbReference type="Proteomes" id="UP000464378"/>
    </source>
</evidence>
<feature type="binding site" evidence="14">
    <location>
        <position position="88"/>
    </location>
    <ligand>
        <name>FMN</name>
        <dbReference type="ChEBI" id="CHEBI:58210"/>
    </ligand>
</feature>
<dbReference type="SUPFAM" id="SSF51395">
    <property type="entry name" value="FMN-linked oxidoreductases"/>
    <property type="match status" value="1"/>
</dbReference>
<evidence type="ECO:0000256" key="14">
    <source>
        <dbReference type="PIRSR" id="PIRSR006621-2"/>
    </source>
</evidence>
<dbReference type="RefSeq" id="WP_162658446.1">
    <property type="nucleotide sequence ID" value="NZ_LR593887.1"/>
</dbReference>
<name>A0A6C2YQC2_9BACT</name>
<comment type="cofactor">
    <cofactor evidence="1 12 14">
        <name>FMN</name>
        <dbReference type="ChEBI" id="CHEBI:58210"/>
    </cofactor>
</comment>
<dbReference type="PIRSF" id="PIRSF006621">
    <property type="entry name" value="Dus"/>
    <property type="match status" value="1"/>
</dbReference>
<dbReference type="KEGG" id="tim:GMBLW1_05910"/>
<dbReference type="InParanoid" id="A0A6C2YQC2"/>
<keyword evidence="8" id="KW-0694">RNA-binding</keyword>
<organism evidence="16">
    <name type="scientific">Tuwongella immobilis</name>
    <dbReference type="NCBI Taxonomy" id="692036"/>
    <lineage>
        <taxon>Bacteria</taxon>
        <taxon>Pseudomonadati</taxon>
        <taxon>Planctomycetota</taxon>
        <taxon>Planctomycetia</taxon>
        <taxon>Gemmatales</taxon>
        <taxon>Gemmataceae</taxon>
        <taxon>Tuwongella</taxon>
    </lineage>
</organism>
<keyword evidence="5 12" id="KW-0288">FMN</keyword>
<evidence type="ECO:0000256" key="9">
    <source>
        <dbReference type="ARBA" id="ARBA00023002"/>
    </source>
</evidence>
<protein>
    <recommendedName>
        <fullName evidence="12">tRNA-dihydrouridine synthase</fullName>
        <ecNumber evidence="12">1.3.1.-</ecNumber>
    </recommendedName>
</protein>
<dbReference type="GO" id="GO:0000049">
    <property type="term" value="F:tRNA binding"/>
    <property type="evidence" value="ECO:0007669"/>
    <property type="project" value="UniProtKB-KW"/>
</dbReference>
<dbReference type="InterPro" id="IPR035587">
    <property type="entry name" value="DUS-like_FMN-bd"/>
</dbReference>
<feature type="binding site" evidence="14">
    <location>
        <position position="187"/>
    </location>
    <ligand>
        <name>FMN</name>
        <dbReference type="ChEBI" id="CHEBI:58210"/>
    </ligand>
</feature>
<dbReference type="CDD" id="cd02801">
    <property type="entry name" value="DUS_like_FMN"/>
    <property type="match status" value="1"/>
</dbReference>
<feature type="active site" description="Proton donor" evidence="13">
    <location>
        <position position="118"/>
    </location>
</feature>
<dbReference type="InterPro" id="IPR013785">
    <property type="entry name" value="Aldolase_TIM"/>
</dbReference>
<dbReference type="PROSITE" id="PS01136">
    <property type="entry name" value="UPF0034"/>
    <property type="match status" value="1"/>
</dbReference>
<dbReference type="Gene3D" id="1.10.1200.80">
    <property type="entry name" value="Putative flavin oxidoreducatase, domain 2"/>
    <property type="match status" value="1"/>
</dbReference>
<keyword evidence="9 12" id="KW-0560">Oxidoreductase</keyword>
<evidence type="ECO:0000256" key="13">
    <source>
        <dbReference type="PIRSR" id="PIRSR006621-1"/>
    </source>
</evidence>
<accession>A0A6C2YQC2</accession>
<dbReference type="InterPro" id="IPR001269">
    <property type="entry name" value="DUS_fam"/>
</dbReference>
<evidence type="ECO:0000313" key="16">
    <source>
        <dbReference type="EMBL" id="VIP03369.1"/>
    </source>
</evidence>
<dbReference type="AlphaFoldDB" id="A0A6C2YQC2"/>
<sequence length="364" mass="39934">MSWNLDLLPPPPKWDGPLIIGGITIPSHFNLAPLAGYTNLPFRLSVRRLGGLGLATTDLVNARAILENSHKTFALMATNAEDRPMAVQIFGSDPGEMSAAAQKVESLGIPMIDINMGCPVRKVVKGGGGSAMMCSPTNTIDLVKRIVDSVRVPVTVKMRLGWDDDNLNAPYFAQAFEQVGVAAVTIHGRTREQGFSGEVNRAGIRAVVEAVERIPVIANGDVRTLADAATMRNETGCAGIAIGRGALANPWMFLQLDRWIQTGDPGPRSSFDERLDFMESHLRALIDWRGEHYACLDFRKVANWYCKAMKITREYQQTLVQLDTLAHFLEVVNALREQGPPKGWHVFDATEPTLSIPKGPNAHW</sequence>
<keyword evidence="4 12" id="KW-0285">Flavoprotein</keyword>
<feature type="binding site" evidence="14">
    <location>
        <begin position="243"/>
        <end position="244"/>
    </location>
    <ligand>
        <name>FMN</name>
        <dbReference type="ChEBI" id="CHEBI:58210"/>
    </ligand>
</feature>
<feature type="domain" description="DUS-like FMN-binding" evidence="15">
    <location>
        <begin position="31"/>
        <end position="333"/>
    </location>
</feature>
<keyword evidence="17" id="KW-1185">Reference proteome</keyword>
<dbReference type="Gene3D" id="3.20.20.70">
    <property type="entry name" value="Aldolase class I"/>
    <property type="match status" value="1"/>
</dbReference>
<dbReference type="InterPro" id="IPR018517">
    <property type="entry name" value="tRNA_hU_synthase_CS"/>
</dbReference>
<proteinExistence type="inferred from homology"/>
<keyword evidence="14" id="KW-0547">Nucleotide-binding</keyword>
<dbReference type="EC" id="1.3.1.-" evidence="12"/>
<dbReference type="PANTHER" id="PTHR45846">
    <property type="entry name" value="TRNA-DIHYDROURIDINE(47) SYNTHASE [NAD(P)(+)]-LIKE"/>
    <property type="match status" value="1"/>
</dbReference>
<evidence type="ECO:0000256" key="7">
    <source>
        <dbReference type="ARBA" id="ARBA00022857"/>
    </source>
</evidence>
<evidence type="ECO:0000256" key="5">
    <source>
        <dbReference type="ARBA" id="ARBA00022643"/>
    </source>
</evidence>
<comment type="catalytic activity">
    <reaction evidence="11">
        <text>a 5,6-dihydrouridine in tRNA + NAD(+) = a uridine in tRNA + NADH + H(+)</text>
        <dbReference type="Rhea" id="RHEA:54452"/>
        <dbReference type="Rhea" id="RHEA-COMP:13339"/>
        <dbReference type="Rhea" id="RHEA-COMP:13887"/>
        <dbReference type="ChEBI" id="CHEBI:15378"/>
        <dbReference type="ChEBI" id="CHEBI:57540"/>
        <dbReference type="ChEBI" id="CHEBI:57945"/>
        <dbReference type="ChEBI" id="CHEBI:65315"/>
        <dbReference type="ChEBI" id="CHEBI:74443"/>
    </reaction>
</comment>
<evidence type="ECO:0000256" key="8">
    <source>
        <dbReference type="ARBA" id="ARBA00022884"/>
    </source>
</evidence>
<dbReference type="Proteomes" id="UP000464378">
    <property type="component" value="Chromosome"/>
</dbReference>
<evidence type="ECO:0000256" key="12">
    <source>
        <dbReference type="PIRNR" id="PIRNR006621"/>
    </source>
</evidence>
<dbReference type="Pfam" id="PF01207">
    <property type="entry name" value="Dus"/>
    <property type="match status" value="1"/>
</dbReference>
<dbReference type="NCBIfam" id="TIGR00737">
    <property type="entry name" value="nifR3_yhdG"/>
    <property type="match status" value="1"/>
</dbReference>
<evidence type="ECO:0000256" key="10">
    <source>
        <dbReference type="ARBA" id="ARBA00048205"/>
    </source>
</evidence>
<evidence type="ECO:0000256" key="6">
    <source>
        <dbReference type="ARBA" id="ARBA00022694"/>
    </source>
</evidence>
<evidence type="ECO:0000256" key="1">
    <source>
        <dbReference type="ARBA" id="ARBA00001917"/>
    </source>
</evidence>
<evidence type="ECO:0000256" key="3">
    <source>
        <dbReference type="ARBA" id="ARBA00022555"/>
    </source>
</evidence>
<evidence type="ECO:0000259" key="15">
    <source>
        <dbReference type="Pfam" id="PF01207"/>
    </source>
</evidence>
<dbReference type="InterPro" id="IPR004652">
    <property type="entry name" value="DusB-like"/>
</dbReference>
<dbReference type="PANTHER" id="PTHR45846:SF1">
    <property type="entry name" value="TRNA-DIHYDROURIDINE(47) SYNTHASE [NAD(P)(+)]-LIKE"/>
    <property type="match status" value="1"/>
</dbReference>
<keyword evidence="6 12" id="KW-0819">tRNA processing</keyword>
<dbReference type="GO" id="GO:0050660">
    <property type="term" value="F:flavin adenine dinucleotide binding"/>
    <property type="evidence" value="ECO:0007669"/>
    <property type="project" value="InterPro"/>
</dbReference>
<comment type="function">
    <text evidence="2 12">Catalyzes the synthesis of 5,6-dihydrouridine (D), a modified base found in the D-loop of most tRNAs, via the reduction of the C5-C6 double bond in target uridines.</text>
</comment>
<reference evidence="16" key="1">
    <citation type="submission" date="2019-04" db="EMBL/GenBank/DDBJ databases">
        <authorList>
            <consortium name="Science for Life Laboratories"/>
        </authorList>
    </citation>
    <scope>NUCLEOTIDE SEQUENCE</scope>
    <source>
        <strain evidence="16">MBLW1</strain>
    </source>
</reference>
<comment type="similarity">
    <text evidence="12">Belongs to the dus family.</text>
</comment>
<dbReference type="EMBL" id="LR586016">
    <property type="protein sequence ID" value="VIP03369.1"/>
    <property type="molecule type" value="Genomic_DNA"/>
</dbReference>
<comment type="catalytic activity">
    <reaction evidence="10">
        <text>a 5,6-dihydrouridine in tRNA + NADP(+) = a uridine in tRNA + NADPH + H(+)</text>
        <dbReference type="Rhea" id="RHEA:23624"/>
        <dbReference type="Rhea" id="RHEA-COMP:13339"/>
        <dbReference type="Rhea" id="RHEA-COMP:13887"/>
        <dbReference type="ChEBI" id="CHEBI:15378"/>
        <dbReference type="ChEBI" id="CHEBI:57783"/>
        <dbReference type="ChEBI" id="CHEBI:58349"/>
        <dbReference type="ChEBI" id="CHEBI:65315"/>
        <dbReference type="ChEBI" id="CHEBI:74443"/>
    </reaction>
</comment>
<dbReference type="InterPro" id="IPR024036">
    <property type="entry name" value="tRNA-dHydroUridine_Synthase_C"/>
</dbReference>
<dbReference type="GO" id="GO:0017150">
    <property type="term" value="F:tRNA dihydrouridine synthase activity"/>
    <property type="evidence" value="ECO:0007669"/>
    <property type="project" value="InterPro"/>
</dbReference>
<evidence type="ECO:0000256" key="4">
    <source>
        <dbReference type="ARBA" id="ARBA00022630"/>
    </source>
</evidence>
<keyword evidence="7" id="KW-0521">NADP</keyword>
<feature type="binding site" evidence="14">
    <location>
        <position position="157"/>
    </location>
    <ligand>
        <name>FMN</name>
        <dbReference type="ChEBI" id="CHEBI:58210"/>
    </ligand>
</feature>
<dbReference type="FunCoup" id="A0A6C2YQC2">
    <property type="interactions" value="471"/>
</dbReference>
<evidence type="ECO:0000256" key="2">
    <source>
        <dbReference type="ARBA" id="ARBA00002790"/>
    </source>
</evidence>
<keyword evidence="3" id="KW-0820">tRNA-binding</keyword>
<gene>
    <name evidence="16" type="ORF">GMBLW1_05910</name>
</gene>